<dbReference type="SUPFAM" id="SSF46458">
    <property type="entry name" value="Globin-like"/>
    <property type="match status" value="1"/>
</dbReference>
<comment type="similarity">
    <text evidence="5">Belongs to the globin family.</text>
</comment>
<proteinExistence type="inferred from homology"/>
<dbReference type="AlphaFoldDB" id="A0AAD9JYN5"/>
<comment type="caution">
    <text evidence="7">The sequence shown here is derived from an EMBL/GenBank/DDBJ whole genome shotgun (WGS) entry which is preliminary data.</text>
</comment>
<dbReference type="GO" id="GO:0020037">
    <property type="term" value="F:heme binding"/>
    <property type="evidence" value="ECO:0007669"/>
    <property type="project" value="InterPro"/>
</dbReference>
<keyword evidence="4" id="KW-0408">Iron</keyword>
<dbReference type="GO" id="GO:0046872">
    <property type="term" value="F:metal ion binding"/>
    <property type="evidence" value="ECO:0007669"/>
    <property type="project" value="UniProtKB-KW"/>
</dbReference>
<evidence type="ECO:0000256" key="4">
    <source>
        <dbReference type="ARBA" id="ARBA00023004"/>
    </source>
</evidence>
<evidence type="ECO:0000256" key="3">
    <source>
        <dbReference type="ARBA" id="ARBA00022723"/>
    </source>
</evidence>
<dbReference type="GO" id="GO:0005344">
    <property type="term" value="F:oxygen carrier activity"/>
    <property type="evidence" value="ECO:0007669"/>
    <property type="project" value="UniProtKB-KW"/>
</dbReference>
<keyword evidence="2 5" id="KW-0349">Heme</keyword>
<dbReference type="GO" id="GO:0019825">
    <property type="term" value="F:oxygen binding"/>
    <property type="evidence" value="ECO:0007669"/>
    <property type="project" value="InterPro"/>
</dbReference>
<accession>A0AAD9JYN5</accession>
<dbReference type="CDD" id="cd01040">
    <property type="entry name" value="Mb-like"/>
    <property type="match status" value="1"/>
</dbReference>
<dbReference type="InterPro" id="IPR012292">
    <property type="entry name" value="Globin/Proto"/>
</dbReference>
<name>A0AAD9JYN5_9ANNE</name>
<dbReference type="Proteomes" id="UP001208570">
    <property type="component" value="Unassembled WGS sequence"/>
</dbReference>
<reference evidence="7" key="1">
    <citation type="journal article" date="2023" name="Mol. Biol. Evol.">
        <title>Third-Generation Sequencing Reveals the Adaptive Role of the Epigenome in Three Deep-Sea Polychaetes.</title>
        <authorList>
            <person name="Perez M."/>
            <person name="Aroh O."/>
            <person name="Sun Y."/>
            <person name="Lan Y."/>
            <person name="Juniper S.K."/>
            <person name="Young C.R."/>
            <person name="Angers B."/>
            <person name="Qian P.Y."/>
        </authorList>
    </citation>
    <scope>NUCLEOTIDE SEQUENCE</scope>
    <source>
        <strain evidence="7">P08H-3</strain>
    </source>
</reference>
<gene>
    <name evidence="7" type="ORF">LSH36_108g02014</name>
</gene>
<dbReference type="Pfam" id="PF00042">
    <property type="entry name" value="Globin"/>
    <property type="match status" value="1"/>
</dbReference>
<feature type="domain" description="Globin" evidence="6">
    <location>
        <begin position="1"/>
        <end position="137"/>
    </location>
</feature>
<evidence type="ECO:0000256" key="5">
    <source>
        <dbReference type="RuleBase" id="RU000356"/>
    </source>
</evidence>
<sequence>MGYIDDIGAVRGNVTDHAVNIFVLYFKQFPQHQDFFEGYKGKDPDSLKSVAKFKGHVTKVTSMLLDILEKTGDAGALQKYCDTLAKMSQHKGLGATEFKDLGTVVVSYVKQTLGGSCDAAGWESAFNTLNTKLGPML</sequence>
<dbReference type="Gene3D" id="1.10.490.10">
    <property type="entry name" value="Globins"/>
    <property type="match status" value="1"/>
</dbReference>
<keyword evidence="1 5" id="KW-0813">Transport</keyword>
<dbReference type="EMBL" id="JAODUP010000108">
    <property type="protein sequence ID" value="KAK2161868.1"/>
    <property type="molecule type" value="Genomic_DNA"/>
</dbReference>
<evidence type="ECO:0000259" key="6">
    <source>
        <dbReference type="PROSITE" id="PS01033"/>
    </source>
</evidence>
<evidence type="ECO:0000256" key="2">
    <source>
        <dbReference type="ARBA" id="ARBA00022617"/>
    </source>
</evidence>
<evidence type="ECO:0000256" key="1">
    <source>
        <dbReference type="ARBA" id="ARBA00022448"/>
    </source>
</evidence>
<dbReference type="PROSITE" id="PS01033">
    <property type="entry name" value="GLOBIN"/>
    <property type="match status" value="1"/>
</dbReference>
<keyword evidence="8" id="KW-1185">Reference proteome</keyword>
<organism evidence="7 8">
    <name type="scientific">Paralvinella palmiformis</name>
    <dbReference type="NCBI Taxonomy" id="53620"/>
    <lineage>
        <taxon>Eukaryota</taxon>
        <taxon>Metazoa</taxon>
        <taxon>Spiralia</taxon>
        <taxon>Lophotrochozoa</taxon>
        <taxon>Annelida</taxon>
        <taxon>Polychaeta</taxon>
        <taxon>Sedentaria</taxon>
        <taxon>Canalipalpata</taxon>
        <taxon>Terebellida</taxon>
        <taxon>Terebelliformia</taxon>
        <taxon>Alvinellidae</taxon>
        <taxon>Paralvinella</taxon>
    </lineage>
</organism>
<keyword evidence="3" id="KW-0479">Metal-binding</keyword>
<dbReference type="InterPro" id="IPR009050">
    <property type="entry name" value="Globin-like_sf"/>
</dbReference>
<evidence type="ECO:0000313" key="7">
    <source>
        <dbReference type="EMBL" id="KAK2161868.1"/>
    </source>
</evidence>
<evidence type="ECO:0000313" key="8">
    <source>
        <dbReference type="Proteomes" id="UP001208570"/>
    </source>
</evidence>
<protein>
    <recommendedName>
        <fullName evidence="6">Globin domain-containing protein</fullName>
    </recommendedName>
</protein>
<dbReference type="InterPro" id="IPR000971">
    <property type="entry name" value="Globin"/>
</dbReference>
<dbReference type="InterPro" id="IPR044399">
    <property type="entry name" value="Mb-like_M"/>
</dbReference>
<keyword evidence="5" id="KW-0561">Oxygen transport</keyword>